<comment type="caution">
    <text evidence="1">The sequence shown here is derived from an EMBL/GenBank/DDBJ whole genome shotgun (WGS) entry which is preliminary data.</text>
</comment>
<dbReference type="GO" id="GO:0004519">
    <property type="term" value="F:endonuclease activity"/>
    <property type="evidence" value="ECO:0007669"/>
    <property type="project" value="InterPro"/>
</dbReference>
<name>A0A846H3W4_9CYAN</name>
<dbReference type="Pfam" id="PF09907">
    <property type="entry name" value="HigB_toxin"/>
    <property type="match status" value="1"/>
</dbReference>
<sequence length="99" mass="11912">MHVISRRILREFCEAHADVCDALYDWYRVATKAEWKNLLEVQAIYPKAEAVGNFTVFNIKGNNYRLIVDIVYETQRIYIKYVLTHAEYDKDKWKNDPYF</sequence>
<organism evidence="1 2">
    <name type="scientific">Hassallia byssoidea VB512170</name>
    <dbReference type="NCBI Taxonomy" id="1304833"/>
    <lineage>
        <taxon>Bacteria</taxon>
        <taxon>Bacillati</taxon>
        <taxon>Cyanobacteriota</taxon>
        <taxon>Cyanophyceae</taxon>
        <taxon>Nostocales</taxon>
        <taxon>Tolypothrichaceae</taxon>
        <taxon>Hassallia</taxon>
    </lineage>
</organism>
<dbReference type="InterPro" id="IPR018669">
    <property type="entry name" value="Toxin_HigB"/>
</dbReference>
<dbReference type="EMBL" id="JTCM02000002">
    <property type="protein sequence ID" value="NEU71310.1"/>
    <property type="molecule type" value="Genomic_DNA"/>
</dbReference>
<proteinExistence type="predicted"/>
<dbReference type="RefSeq" id="WP_039748635.1">
    <property type="nucleotide sequence ID" value="NZ_JTCM02000002.1"/>
</dbReference>
<dbReference type="Proteomes" id="UP000031549">
    <property type="component" value="Unassembled WGS sequence"/>
</dbReference>
<evidence type="ECO:0000313" key="2">
    <source>
        <dbReference type="Proteomes" id="UP000031549"/>
    </source>
</evidence>
<evidence type="ECO:0000313" key="1">
    <source>
        <dbReference type="EMBL" id="NEU71310.1"/>
    </source>
</evidence>
<protein>
    <submittedName>
        <fullName evidence="1">Type II toxin-antitoxin system HigB family toxin</fullName>
    </submittedName>
</protein>
<dbReference type="GO" id="GO:0110001">
    <property type="term" value="C:toxin-antitoxin complex"/>
    <property type="evidence" value="ECO:0007669"/>
    <property type="project" value="InterPro"/>
</dbReference>
<gene>
    <name evidence="1" type="ORF">PI95_001600</name>
</gene>
<dbReference type="AlphaFoldDB" id="A0A846H3W4"/>
<reference evidence="1 2" key="1">
    <citation type="journal article" date="2015" name="Genome Announc.">
        <title>Draft Genome Sequence of Cyanobacterium Hassallia byssoidea Strain VB512170, Isolated from Monuments in India.</title>
        <authorList>
            <person name="Singh D."/>
            <person name="Chandrababunaidu M.M."/>
            <person name="Panda A."/>
            <person name="Sen D."/>
            <person name="Bhattacharyya S."/>
            <person name="Adhikary S.P."/>
            <person name="Tripathy S."/>
        </authorList>
    </citation>
    <scope>NUCLEOTIDE SEQUENCE [LARGE SCALE GENOMIC DNA]</scope>
    <source>
        <strain evidence="1 2">VB512170</strain>
    </source>
</reference>
<accession>A0A846H3W4</accession>
<dbReference type="GO" id="GO:0003723">
    <property type="term" value="F:RNA binding"/>
    <property type="evidence" value="ECO:0007669"/>
    <property type="project" value="InterPro"/>
</dbReference>
<keyword evidence="2" id="KW-1185">Reference proteome</keyword>